<feature type="compositionally biased region" description="Low complexity" evidence="1">
    <location>
        <begin position="62"/>
        <end position="71"/>
    </location>
</feature>
<dbReference type="EMBL" id="HBJA01145886">
    <property type="protein sequence ID" value="CAE0838814.1"/>
    <property type="molecule type" value="Transcribed_RNA"/>
</dbReference>
<protein>
    <submittedName>
        <fullName evidence="2">Uncharacterized protein</fullName>
    </submittedName>
</protein>
<sequence length="102" mass="11042">MTVSSKRSMMPATRNTRAEGMTHGVHGRNRGTHWVGWGRAPFHQLLNKLLNEGLKRVARPAAESLAAASGSDAEEAGRVNKKLTAARAPETVQARECSPHCL</sequence>
<reference evidence="2" key="1">
    <citation type="submission" date="2021-01" db="EMBL/GenBank/DDBJ databases">
        <authorList>
            <person name="Corre E."/>
            <person name="Pelletier E."/>
            <person name="Niang G."/>
            <person name="Scheremetjew M."/>
            <person name="Finn R."/>
            <person name="Kale V."/>
            <person name="Holt S."/>
            <person name="Cochrane G."/>
            <person name="Meng A."/>
            <person name="Brown T."/>
            <person name="Cohen L."/>
        </authorList>
    </citation>
    <scope>NUCLEOTIDE SEQUENCE</scope>
    <source>
        <strain evidence="2">CCMP1594</strain>
    </source>
</reference>
<proteinExistence type="predicted"/>
<accession>A0A7S4GJE7</accession>
<evidence type="ECO:0000313" key="2">
    <source>
        <dbReference type="EMBL" id="CAE0838814.1"/>
    </source>
</evidence>
<evidence type="ECO:0000256" key="1">
    <source>
        <dbReference type="SAM" id="MobiDB-lite"/>
    </source>
</evidence>
<dbReference type="AlphaFoldDB" id="A0A7S4GJE7"/>
<feature type="region of interest" description="Disordered" evidence="1">
    <location>
        <begin position="1"/>
        <end position="27"/>
    </location>
</feature>
<feature type="region of interest" description="Disordered" evidence="1">
    <location>
        <begin position="62"/>
        <end position="102"/>
    </location>
</feature>
<organism evidence="2">
    <name type="scientific">Eutreptiella gymnastica</name>
    <dbReference type="NCBI Taxonomy" id="73025"/>
    <lineage>
        <taxon>Eukaryota</taxon>
        <taxon>Discoba</taxon>
        <taxon>Euglenozoa</taxon>
        <taxon>Euglenida</taxon>
        <taxon>Spirocuta</taxon>
        <taxon>Euglenophyceae</taxon>
        <taxon>Eutreptiales</taxon>
        <taxon>Eutreptiaceae</taxon>
        <taxon>Eutreptiella</taxon>
    </lineage>
</organism>
<name>A0A7S4GJE7_9EUGL</name>
<gene>
    <name evidence="2" type="ORF">EGYM00163_LOCUS50186</name>
</gene>